<name>A0A849A6G7_9ACTN</name>
<gene>
    <name evidence="1" type="ORF">HKD39_04700</name>
</gene>
<dbReference type="InterPro" id="IPR036249">
    <property type="entry name" value="Thioredoxin-like_sf"/>
</dbReference>
<organism evidence="1 2">
    <name type="scientific">Nakamurella aerolata</name>
    <dbReference type="NCBI Taxonomy" id="1656892"/>
    <lineage>
        <taxon>Bacteria</taxon>
        <taxon>Bacillati</taxon>
        <taxon>Actinomycetota</taxon>
        <taxon>Actinomycetes</taxon>
        <taxon>Nakamurellales</taxon>
        <taxon>Nakamurellaceae</taxon>
        <taxon>Nakamurella</taxon>
    </lineage>
</organism>
<dbReference type="Proteomes" id="UP000562984">
    <property type="component" value="Unassembled WGS sequence"/>
</dbReference>
<dbReference type="Gene3D" id="3.40.30.10">
    <property type="entry name" value="Glutaredoxin"/>
    <property type="match status" value="1"/>
</dbReference>
<dbReference type="SUPFAM" id="SSF52833">
    <property type="entry name" value="Thioredoxin-like"/>
    <property type="match status" value="1"/>
</dbReference>
<protein>
    <submittedName>
        <fullName evidence="1">Glutaredoxin family protein</fullName>
    </submittedName>
</protein>
<keyword evidence="2" id="KW-1185">Reference proteome</keyword>
<dbReference type="EMBL" id="JABEND010000002">
    <property type="protein sequence ID" value="NNG35023.1"/>
    <property type="molecule type" value="Genomic_DNA"/>
</dbReference>
<evidence type="ECO:0000313" key="2">
    <source>
        <dbReference type="Proteomes" id="UP000562984"/>
    </source>
</evidence>
<sequence>MTLLVRQDCHLCEQAIEVVQQVALEQGASWQQTDVDADPELRAEYGDLVPVLLVDGREISHFTVDADELRAALHIG</sequence>
<dbReference type="Pfam" id="PF05768">
    <property type="entry name" value="Glrx-like"/>
    <property type="match status" value="1"/>
</dbReference>
<comment type="caution">
    <text evidence="1">The sequence shown here is derived from an EMBL/GenBank/DDBJ whole genome shotgun (WGS) entry which is preliminary data.</text>
</comment>
<dbReference type="AlphaFoldDB" id="A0A849A6G7"/>
<dbReference type="InterPro" id="IPR008554">
    <property type="entry name" value="Glutaredoxin-like"/>
</dbReference>
<accession>A0A849A6G7</accession>
<reference evidence="1 2" key="1">
    <citation type="submission" date="2020-05" db="EMBL/GenBank/DDBJ databases">
        <title>Nakamurella sp. DB0629 isolated from air conditioner.</title>
        <authorList>
            <person name="Kim D.H."/>
            <person name="Kim D.-U."/>
        </authorList>
    </citation>
    <scope>NUCLEOTIDE SEQUENCE [LARGE SCALE GENOMIC DNA]</scope>
    <source>
        <strain evidence="1 2">DB0629</strain>
    </source>
</reference>
<evidence type="ECO:0000313" key="1">
    <source>
        <dbReference type="EMBL" id="NNG35023.1"/>
    </source>
</evidence>
<proteinExistence type="predicted"/>